<dbReference type="Pfam" id="PF00186">
    <property type="entry name" value="DHFR_1"/>
    <property type="match status" value="1"/>
</dbReference>
<dbReference type="Proteomes" id="UP001237152">
    <property type="component" value="Segment"/>
</dbReference>
<dbReference type="InterPro" id="IPR001796">
    <property type="entry name" value="DHFR_dom"/>
</dbReference>
<organism evidence="3 4">
    <name type="scientific">Pandoravirus celtis</name>
    <dbReference type="NCBI Taxonomy" id="2568002"/>
    <lineage>
        <taxon>Viruses</taxon>
        <taxon>Pandoravirus</taxon>
    </lineage>
</organism>
<evidence type="ECO:0000256" key="1">
    <source>
        <dbReference type="SAM" id="MobiDB-lite"/>
    </source>
</evidence>
<evidence type="ECO:0000313" key="4">
    <source>
        <dbReference type="Proteomes" id="UP001237152"/>
    </source>
</evidence>
<dbReference type="InterPro" id="IPR024072">
    <property type="entry name" value="DHFR-like_dom_sf"/>
</dbReference>
<proteinExistence type="predicted"/>
<name>A0A4D6EFU7_9VIRU</name>
<evidence type="ECO:0000259" key="2">
    <source>
        <dbReference type="Pfam" id="PF00186"/>
    </source>
</evidence>
<feature type="compositionally biased region" description="Polar residues" evidence="1">
    <location>
        <begin position="386"/>
        <end position="396"/>
    </location>
</feature>
<dbReference type="EMBL" id="MK174290">
    <property type="protein sequence ID" value="QBZ80684.1"/>
    <property type="molecule type" value="Genomic_DNA"/>
</dbReference>
<feature type="domain" description="DHFR" evidence="2">
    <location>
        <begin position="78"/>
        <end position="209"/>
    </location>
</feature>
<accession>A0A4D6EFU7</accession>
<feature type="compositionally biased region" description="Polar residues" evidence="1">
    <location>
        <begin position="36"/>
        <end position="57"/>
    </location>
</feature>
<evidence type="ECO:0000313" key="3">
    <source>
        <dbReference type="EMBL" id="QBZ80684.1"/>
    </source>
</evidence>
<dbReference type="Gene3D" id="3.40.430.10">
    <property type="entry name" value="Dihydrofolate Reductase, subunit A"/>
    <property type="match status" value="1"/>
</dbReference>
<sequence length="425" mass="46122">MQFGGPSVIRSCSPFFLRVRCFAVQRQQRAATARQETISSTTGDNRTMDLPQQTNQGGALGKRAMAPTHAPRRAPLVVRLVAVVDENGAMGCTYRSLPWAFKASGQLAALSAMVAGHPVVVGRASAAMGDDALAVGRRTIVLSRASRRYDYHRGHRVCVDTRPKGIPPDAEVAHSVDEVLSLCRDEPIIYVVGGQSTFEAFLPYASAIHRFVLSGTLSFAGRTGQTTRFPSLPRGPSLVTHHVAATDGSPGYRVETYITHPSICPPTPGISPVSRMLVTETDLYWHLTRPSESCRAPPETSLVDALRNGADRRRPIISGPSSGASTSTTTLVYPRVFYPQRTDTEDQVLVKEIKDLTLAAHHETLDAVDLEQIAIRDYFDSLPKGHTTNPQTSAAQTGARPQDKGKEKVADDDDRDKEDSTLPSL</sequence>
<gene>
    <name evidence="3" type="ORF">pclt_cds_86</name>
</gene>
<dbReference type="GO" id="GO:0046654">
    <property type="term" value="P:tetrahydrofolate biosynthetic process"/>
    <property type="evidence" value="ECO:0007669"/>
    <property type="project" value="InterPro"/>
</dbReference>
<protein>
    <submittedName>
        <fullName evidence="3">Dihydrofolate reductase domain containing protein</fullName>
    </submittedName>
</protein>
<feature type="region of interest" description="Disordered" evidence="1">
    <location>
        <begin position="32"/>
        <end position="62"/>
    </location>
</feature>
<dbReference type="SUPFAM" id="SSF53597">
    <property type="entry name" value="Dihydrofolate reductase-like"/>
    <property type="match status" value="1"/>
</dbReference>
<reference evidence="3" key="1">
    <citation type="journal article" date="2019" name="Front. Microbiol.">
        <title>Pandoravirus Celtis Illustrates the Microevolution Processes at Work in the Giant Pandoraviridae Genomes.</title>
        <authorList>
            <person name="Legendre M."/>
            <person name="Alempic J.M."/>
            <person name="Philippe N."/>
            <person name="Lartigue A."/>
            <person name="Jeudy S."/>
            <person name="Poirot O."/>
            <person name="Ta N.T."/>
            <person name="Nin S."/>
            <person name="Coute Y."/>
            <person name="Abergel C."/>
            <person name="Claverie J.M."/>
        </authorList>
    </citation>
    <scope>NUCLEOTIDE SEQUENCE</scope>
</reference>
<dbReference type="GO" id="GO:0004146">
    <property type="term" value="F:dihydrofolate reductase activity"/>
    <property type="evidence" value="ECO:0007669"/>
    <property type="project" value="InterPro"/>
</dbReference>
<feature type="region of interest" description="Disordered" evidence="1">
    <location>
        <begin position="384"/>
        <end position="425"/>
    </location>
</feature>